<organism evidence="2 3">
    <name type="scientific">Achromobacter ruhlandii</name>
    <dbReference type="NCBI Taxonomy" id="72557"/>
    <lineage>
        <taxon>Bacteria</taxon>
        <taxon>Pseudomonadati</taxon>
        <taxon>Pseudomonadota</taxon>
        <taxon>Betaproteobacteria</taxon>
        <taxon>Burkholderiales</taxon>
        <taxon>Alcaligenaceae</taxon>
        <taxon>Achromobacter</taxon>
    </lineage>
</organism>
<feature type="transmembrane region" description="Helical" evidence="1">
    <location>
        <begin position="50"/>
        <end position="81"/>
    </location>
</feature>
<feature type="transmembrane region" description="Helical" evidence="1">
    <location>
        <begin position="450"/>
        <end position="467"/>
    </location>
</feature>
<evidence type="ECO:0000313" key="2">
    <source>
        <dbReference type="EMBL" id="CAB3954290.1"/>
    </source>
</evidence>
<feature type="transmembrane region" description="Helical" evidence="1">
    <location>
        <begin position="421"/>
        <end position="438"/>
    </location>
</feature>
<keyword evidence="1" id="KW-1133">Transmembrane helix</keyword>
<dbReference type="GeneID" id="55558245"/>
<feature type="transmembrane region" description="Helical" evidence="1">
    <location>
        <begin position="473"/>
        <end position="489"/>
    </location>
</feature>
<accession>A0ABM8LZH3</accession>
<name>A0ABM8LZH3_9BURK</name>
<dbReference type="RefSeq" id="WP_049070534.1">
    <property type="nucleotide sequence ID" value="NZ_CADILJ010000051.1"/>
</dbReference>
<feature type="transmembrane region" description="Helical" evidence="1">
    <location>
        <begin position="260"/>
        <end position="280"/>
    </location>
</feature>
<comment type="caution">
    <text evidence="2">The sequence shown here is derived from an EMBL/GenBank/DDBJ whole genome shotgun (WGS) entry which is preliminary data.</text>
</comment>
<keyword evidence="3" id="KW-1185">Reference proteome</keyword>
<evidence type="ECO:0000256" key="1">
    <source>
        <dbReference type="SAM" id="Phobius"/>
    </source>
</evidence>
<feature type="transmembrane region" description="Helical" evidence="1">
    <location>
        <begin position="326"/>
        <end position="347"/>
    </location>
</feature>
<gene>
    <name evidence="2" type="ORF">LMG7053_04357</name>
</gene>
<reference evidence="2 3" key="1">
    <citation type="submission" date="2020-04" db="EMBL/GenBank/DDBJ databases">
        <authorList>
            <person name="De Canck E."/>
        </authorList>
    </citation>
    <scope>NUCLEOTIDE SEQUENCE [LARGE SCALE GENOMIC DNA]</scope>
    <source>
        <strain evidence="2 3">LMG 7053</strain>
    </source>
</reference>
<dbReference type="EMBL" id="CADILJ010000051">
    <property type="protein sequence ID" value="CAB3954290.1"/>
    <property type="molecule type" value="Genomic_DNA"/>
</dbReference>
<dbReference type="Proteomes" id="UP000494161">
    <property type="component" value="Unassembled WGS sequence"/>
</dbReference>
<evidence type="ECO:0008006" key="4">
    <source>
        <dbReference type="Google" id="ProtNLM"/>
    </source>
</evidence>
<evidence type="ECO:0000313" key="3">
    <source>
        <dbReference type="Proteomes" id="UP000494161"/>
    </source>
</evidence>
<protein>
    <recommendedName>
        <fullName evidence="4">Glycosyltransferase RgtA/B/C/D-like domain-containing protein</fullName>
    </recommendedName>
</protein>
<proteinExistence type="predicted"/>
<feature type="transmembrane region" description="Helical" evidence="1">
    <location>
        <begin position="232"/>
        <end position="255"/>
    </location>
</feature>
<sequence length="676" mass="73925">MQDKPYVMLVYVLLGFLIAAWPALQGKPEASQRLAYAAIHRQTRWSPADLIWLFPILLLVTYSHLLSPAPSVAMAVVACLLAFDKKRIEPSTILPTFLALCIAALLVWWRRPEGVLKVSTMELLAWAGCTWLVTLVFLHTKPADPGDDLRTRHNLLVWIAGYTIVAGFFSFSSGVLQEDAALMTLWHHWGAYIGPAELMQAGAKVLHDIPLQYGFGPTSLIAANCGNDCWSAMYAIVGVVTLLWAVGIGTIALLVTSPHWLSRIAVLAICLIACFFWTAYPPAAASPLTTPSVAGLRFLPAIVLALYLCVVPVIESSRAKRVAGHLLWAIGAIWSPESAFYVTLIWWPYYLFMRRAHGPFAKRLQTAIVNALTLAVIAAVLVAIFYGSLRLVYGDGPTLYAFLAYAINPPGPLPIDPRGNVWYFVAAVILTIITLTSSWKRTGDTPSLRCGLVILLLSYGSFTYFLGRSHDNNILNILPLVMLSLMYVAHASQQGNLTRIAAVMVSAIVAWTPTFGWTGWQASISTGHFFTAGPSLLLPAVTFSNPETQQKLRHRLPGGNVGDPADAGRAIQAIKARSSDPITVLDSSMDIEGVSPPAAWSAIHGPANLYFIPSDKRREFLAATAKTLNRSGWLVADKQLPGLDQWLSDYDTVYNRDESLDFGSYSAIHYVPKPAP</sequence>
<feature type="transmembrane region" description="Helical" evidence="1">
    <location>
        <begin position="292"/>
        <end position="314"/>
    </location>
</feature>
<keyword evidence="1" id="KW-0812">Transmembrane</keyword>
<feature type="transmembrane region" description="Helical" evidence="1">
    <location>
        <begin position="501"/>
        <end position="520"/>
    </location>
</feature>
<feature type="transmembrane region" description="Helical" evidence="1">
    <location>
        <begin position="123"/>
        <end position="143"/>
    </location>
</feature>
<feature type="transmembrane region" description="Helical" evidence="1">
    <location>
        <begin position="93"/>
        <end position="111"/>
    </location>
</feature>
<feature type="transmembrane region" description="Helical" evidence="1">
    <location>
        <begin position="155"/>
        <end position="176"/>
    </location>
</feature>
<feature type="transmembrane region" description="Helical" evidence="1">
    <location>
        <begin position="367"/>
        <end position="386"/>
    </location>
</feature>
<keyword evidence="1" id="KW-0472">Membrane</keyword>